<protein>
    <submittedName>
        <fullName evidence="3">SPOR domain-containing protein</fullName>
    </submittedName>
</protein>
<feature type="region of interest" description="Disordered" evidence="1">
    <location>
        <begin position="98"/>
        <end position="143"/>
    </location>
</feature>
<proteinExistence type="predicted"/>
<sequence>MADNDNLELKKRSRRRLVGAAALALLAALVLPMIMDDDPGLPTHDIQVTIPDRTADAALARPIGGRPLVLTEDEEFITLPDESVDLREAEELPAPVVVEPAPVTPPPARAAPESAPAPAPARPAVPETPVASAPAQTPAAPALDEAARVQAILEGRMGATPPASGGFMVQVGAFGERDKAESLRQELVASGYSAVIEQAGGVNRVRVGPYASRQEAERAEARLSAAGRPGVVIAR</sequence>
<comment type="caution">
    <text evidence="3">The sequence shown here is derived from an EMBL/GenBank/DDBJ whole genome shotgun (WGS) entry which is preliminary data.</text>
</comment>
<dbReference type="Gene3D" id="3.30.70.1070">
    <property type="entry name" value="Sporulation related repeat"/>
    <property type="match status" value="1"/>
</dbReference>
<organism evidence="3 4">
    <name type="scientific">Azoarcus taiwanensis</name>
    <dbReference type="NCBI Taxonomy" id="666964"/>
    <lineage>
        <taxon>Bacteria</taxon>
        <taxon>Pseudomonadati</taxon>
        <taxon>Pseudomonadota</taxon>
        <taxon>Betaproteobacteria</taxon>
        <taxon>Rhodocyclales</taxon>
        <taxon>Zoogloeaceae</taxon>
        <taxon>Azoarcus</taxon>
    </lineage>
</organism>
<evidence type="ECO:0000313" key="4">
    <source>
        <dbReference type="Proteomes" id="UP000599523"/>
    </source>
</evidence>
<gene>
    <name evidence="3" type="ORF">GPA21_14630</name>
</gene>
<dbReference type="InterPro" id="IPR007730">
    <property type="entry name" value="SPOR-like_dom"/>
</dbReference>
<name>A0A972JC72_9RHOO</name>
<dbReference type="RefSeq" id="WP_168988875.1">
    <property type="nucleotide sequence ID" value="NZ_CAWPHM010000001.1"/>
</dbReference>
<dbReference type="GO" id="GO:0042834">
    <property type="term" value="F:peptidoglycan binding"/>
    <property type="evidence" value="ECO:0007669"/>
    <property type="project" value="InterPro"/>
</dbReference>
<keyword evidence="4" id="KW-1185">Reference proteome</keyword>
<reference evidence="3" key="1">
    <citation type="submission" date="2019-12" db="EMBL/GenBank/DDBJ databases">
        <title>Comparative genomics gives insights into the taxonomy of the Azoarcus-Aromatoleum group and reveals separate origins of nif in the plant-associated Azoarcus and non-plant-associated Aromatoleum sub-groups.</title>
        <authorList>
            <person name="Lafos M."/>
            <person name="Maluk M."/>
            <person name="Batista M."/>
            <person name="Junghare M."/>
            <person name="Carmona M."/>
            <person name="Faoro H."/>
            <person name="Cruz L.M."/>
            <person name="Battistoni F."/>
            <person name="De Souza E."/>
            <person name="Pedrosa F."/>
            <person name="Chen W.-M."/>
            <person name="Poole P.S."/>
            <person name="Dixon R.A."/>
            <person name="James E.K."/>
        </authorList>
    </citation>
    <scope>NUCLEOTIDE SEQUENCE</scope>
    <source>
        <strain evidence="3">NSC3</strain>
    </source>
</reference>
<evidence type="ECO:0000259" key="2">
    <source>
        <dbReference type="PROSITE" id="PS51724"/>
    </source>
</evidence>
<dbReference type="Pfam" id="PF05036">
    <property type="entry name" value="SPOR"/>
    <property type="match status" value="1"/>
</dbReference>
<dbReference type="PROSITE" id="PS51724">
    <property type="entry name" value="SPOR"/>
    <property type="match status" value="1"/>
</dbReference>
<dbReference type="PANTHER" id="PTHR38687">
    <property type="entry name" value="CELL DIVISION PROTEIN DEDD-RELATED"/>
    <property type="match status" value="1"/>
</dbReference>
<feature type="compositionally biased region" description="Low complexity" evidence="1">
    <location>
        <begin position="124"/>
        <end position="142"/>
    </location>
</feature>
<evidence type="ECO:0000313" key="3">
    <source>
        <dbReference type="EMBL" id="NMG04192.1"/>
    </source>
</evidence>
<feature type="compositionally biased region" description="Pro residues" evidence="1">
    <location>
        <begin position="102"/>
        <end position="123"/>
    </location>
</feature>
<dbReference type="Proteomes" id="UP000599523">
    <property type="component" value="Unassembled WGS sequence"/>
</dbReference>
<feature type="domain" description="SPOR" evidence="2">
    <location>
        <begin position="161"/>
        <end position="235"/>
    </location>
</feature>
<dbReference type="InterPro" id="IPR052521">
    <property type="entry name" value="Cell_div_SPOR-domain"/>
</dbReference>
<dbReference type="PANTHER" id="PTHR38687:SF1">
    <property type="entry name" value="CELL DIVISION PROTEIN DEDD"/>
    <property type="match status" value="1"/>
</dbReference>
<dbReference type="AlphaFoldDB" id="A0A972JC72"/>
<accession>A0A972JC72</accession>
<evidence type="ECO:0000256" key="1">
    <source>
        <dbReference type="SAM" id="MobiDB-lite"/>
    </source>
</evidence>
<dbReference type="GO" id="GO:0032506">
    <property type="term" value="P:cytokinetic process"/>
    <property type="evidence" value="ECO:0007669"/>
    <property type="project" value="TreeGrafter"/>
</dbReference>
<dbReference type="EMBL" id="WTVM01000100">
    <property type="protein sequence ID" value="NMG04192.1"/>
    <property type="molecule type" value="Genomic_DNA"/>
</dbReference>
<dbReference type="GO" id="GO:0030428">
    <property type="term" value="C:cell septum"/>
    <property type="evidence" value="ECO:0007669"/>
    <property type="project" value="TreeGrafter"/>
</dbReference>
<dbReference type="SUPFAM" id="SSF110997">
    <property type="entry name" value="Sporulation related repeat"/>
    <property type="match status" value="1"/>
</dbReference>
<dbReference type="GO" id="GO:0032153">
    <property type="term" value="C:cell division site"/>
    <property type="evidence" value="ECO:0007669"/>
    <property type="project" value="TreeGrafter"/>
</dbReference>
<dbReference type="InterPro" id="IPR036680">
    <property type="entry name" value="SPOR-like_sf"/>
</dbReference>